<proteinExistence type="predicted"/>
<evidence type="ECO:0000313" key="2">
    <source>
        <dbReference type="Proteomes" id="UP000325182"/>
    </source>
</evidence>
<protein>
    <submittedName>
        <fullName evidence="1">Uncharacterized protein</fullName>
    </submittedName>
</protein>
<sequence length="72" mass="8666">MNNIEASSYAVQYIVKRIYEENRVRLDRRYVEQIATITDLETLSFLIERLRKVRTIVELETILPGRVRKRNI</sequence>
<dbReference type="AlphaFoldDB" id="A0A5D4M375"/>
<reference evidence="1 2" key="1">
    <citation type="submission" date="2019-08" db="EMBL/GenBank/DDBJ databases">
        <title>Bacillus genomes from the desert of Cuatro Cienegas, Coahuila.</title>
        <authorList>
            <person name="Olmedo-Alvarez G."/>
        </authorList>
    </citation>
    <scope>NUCLEOTIDE SEQUENCE [LARGE SCALE GENOMIC DNA]</scope>
    <source>
        <strain evidence="1 2">CH128b_4D</strain>
    </source>
</reference>
<comment type="caution">
    <text evidence="1">The sequence shown here is derived from an EMBL/GenBank/DDBJ whole genome shotgun (WGS) entry which is preliminary data.</text>
</comment>
<dbReference type="Proteomes" id="UP000325182">
    <property type="component" value="Unassembled WGS sequence"/>
</dbReference>
<evidence type="ECO:0000313" key="1">
    <source>
        <dbReference type="EMBL" id="TYR95743.1"/>
    </source>
</evidence>
<name>A0A5D4M375_9BACI</name>
<gene>
    <name evidence="1" type="ORF">FZC84_21360</name>
</gene>
<dbReference type="EMBL" id="VTEG01000028">
    <property type="protein sequence ID" value="TYR95743.1"/>
    <property type="molecule type" value="Genomic_DNA"/>
</dbReference>
<accession>A0A5D4M375</accession>
<dbReference type="RefSeq" id="WP_148955214.1">
    <property type="nucleotide sequence ID" value="NZ_VTEG01000028.1"/>
</dbReference>
<organism evidence="1 2">
    <name type="scientific">Rossellomorea vietnamensis</name>
    <dbReference type="NCBI Taxonomy" id="218284"/>
    <lineage>
        <taxon>Bacteria</taxon>
        <taxon>Bacillati</taxon>
        <taxon>Bacillota</taxon>
        <taxon>Bacilli</taxon>
        <taxon>Bacillales</taxon>
        <taxon>Bacillaceae</taxon>
        <taxon>Rossellomorea</taxon>
    </lineage>
</organism>